<organism evidence="2 3">
    <name type="scientific">Quillaja saponaria</name>
    <name type="common">Soap bark tree</name>
    <dbReference type="NCBI Taxonomy" id="32244"/>
    <lineage>
        <taxon>Eukaryota</taxon>
        <taxon>Viridiplantae</taxon>
        <taxon>Streptophyta</taxon>
        <taxon>Embryophyta</taxon>
        <taxon>Tracheophyta</taxon>
        <taxon>Spermatophyta</taxon>
        <taxon>Magnoliopsida</taxon>
        <taxon>eudicotyledons</taxon>
        <taxon>Gunneridae</taxon>
        <taxon>Pentapetalae</taxon>
        <taxon>rosids</taxon>
        <taxon>fabids</taxon>
        <taxon>Fabales</taxon>
        <taxon>Quillajaceae</taxon>
        <taxon>Quillaja</taxon>
    </lineage>
</organism>
<dbReference type="KEGG" id="qsa:O6P43_032252"/>
<proteinExistence type="predicted"/>
<gene>
    <name evidence="2" type="ORF">O6P43_032252</name>
</gene>
<evidence type="ECO:0000313" key="2">
    <source>
        <dbReference type="EMBL" id="KAJ7942606.1"/>
    </source>
</evidence>
<name>A0AAD7KNA0_QUISA</name>
<evidence type="ECO:0000256" key="1">
    <source>
        <dbReference type="SAM" id="MobiDB-lite"/>
    </source>
</evidence>
<feature type="region of interest" description="Disordered" evidence="1">
    <location>
        <begin position="82"/>
        <end position="124"/>
    </location>
</feature>
<evidence type="ECO:0000313" key="3">
    <source>
        <dbReference type="Proteomes" id="UP001163823"/>
    </source>
</evidence>
<sequence length="157" mass="17615">MQPQHEVNPLAPVHQDWGVFVMLQDFRKMQQQRFSGVDPAQDPYAFLEESNRLCIALGCDPVHMVELAVDVGYRLKTKMVERQMEREGHKKARQKDSSTSRAGSSRRLGGESASRQGSFRGNFQSGRGQAQVYALKTEDAQASNAMVSGDFSRTCNF</sequence>
<reference evidence="2" key="1">
    <citation type="journal article" date="2023" name="Science">
        <title>Elucidation of the pathway for biosynthesis of saponin adjuvants from the soapbark tree.</title>
        <authorList>
            <person name="Reed J."/>
            <person name="Orme A."/>
            <person name="El-Demerdash A."/>
            <person name="Owen C."/>
            <person name="Martin L.B.B."/>
            <person name="Misra R.C."/>
            <person name="Kikuchi S."/>
            <person name="Rejzek M."/>
            <person name="Martin A.C."/>
            <person name="Harkess A."/>
            <person name="Leebens-Mack J."/>
            <person name="Louveau T."/>
            <person name="Stephenson M.J."/>
            <person name="Osbourn A."/>
        </authorList>
    </citation>
    <scope>NUCLEOTIDE SEQUENCE</scope>
    <source>
        <strain evidence="2">S10</strain>
    </source>
</reference>
<protein>
    <submittedName>
        <fullName evidence="2">Uncharacterized protein</fullName>
    </submittedName>
</protein>
<dbReference type="EMBL" id="JARAOO010000014">
    <property type="protein sequence ID" value="KAJ7942606.1"/>
    <property type="molecule type" value="Genomic_DNA"/>
</dbReference>
<feature type="compositionally biased region" description="Polar residues" evidence="1">
    <location>
        <begin position="113"/>
        <end position="124"/>
    </location>
</feature>
<feature type="compositionally biased region" description="Basic and acidic residues" evidence="1">
    <location>
        <begin position="82"/>
        <end position="98"/>
    </location>
</feature>
<dbReference type="AlphaFoldDB" id="A0AAD7KNA0"/>
<accession>A0AAD7KNA0</accession>
<comment type="caution">
    <text evidence="2">The sequence shown here is derived from an EMBL/GenBank/DDBJ whole genome shotgun (WGS) entry which is preliminary data.</text>
</comment>
<dbReference type="Proteomes" id="UP001163823">
    <property type="component" value="Chromosome 14"/>
</dbReference>
<keyword evidence="3" id="KW-1185">Reference proteome</keyword>